<organism evidence="2 3">
    <name type="scientific">Candidatus Muproteobacteria bacterium RIFCSPHIGHO2_01_FULL_65_16</name>
    <dbReference type="NCBI Taxonomy" id="1817764"/>
    <lineage>
        <taxon>Bacteria</taxon>
        <taxon>Pseudomonadati</taxon>
        <taxon>Pseudomonadota</taxon>
        <taxon>Candidatus Muproteobacteria</taxon>
    </lineage>
</organism>
<evidence type="ECO:0000256" key="1">
    <source>
        <dbReference type="SAM" id="Phobius"/>
    </source>
</evidence>
<keyword evidence="1" id="KW-0472">Membrane</keyword>
<protein>
    <submittedName>
        <fullName evidence="2">Uncharacterized protein</fullName>
    </submittedName>
</protein>
<comment type="caution">
    <text evidence="2">The sequence shown here is derived from an EMBL/GenBank/DDBJ whole genome shotgun (WGS) entry which is preliminary data.</text>
</comment>
<reference evidence="2 3" key="1">
    <citation type="journal article" date="2016" name="Nat. Commun.">
        <title>Thousands of microbial genomes shed light on interconnected biogeochemical processes in an aquifer system.</title>
        <authorList>
            <person name="Anantharaman K."/>
            <person name="Brown C.T."/>
            <person name="Hug L.A."/>
            <person name="Sharon I."/>
            <person name="Castelle C.J."/>
            <person name="Probst A.J."/>
            <person name="Thomas B.C."/>
            <person name="Singh A."/>
            <person name="Wilkins M.J."/>
            <person name="Karaoz U."/>
            <person name="Brodie E.L."/>
            <person name="Williams K.H."/>
            <person name="Hubbard S.S."/>
            <person name="Banfield J.F."/>
        </authorList>
    </citation>
    <scope>NUCLEOTIDE SEQUENCE [LARGE SCALE GENOMIC DNA]</scope>
</reference>
<name>A0A1F6TPR6_9PROT</name>
<feature type="transmembrane region" description="Helical" evidence="1">
    <location>
        <begin position="158"/>
        <end position="182"/>
    </location>
</feature>
<feature type="transmembrane region" description="Helical" evidence="1">
    <location>
        <begin position="102"/>
        <end position="121"/>
    </location>
</feature>
<dbReference type="AlphaFoldDB" id="A0A1F6TPR6"/>
<keyword evidence="1" id="KW-0812">Transmembrane</keyword>
<evidence type="ECO:0000313" key="2">
    <source>
        <dbReference type="EMBL" id="OGI47121.1"/>
    </source>
</evidence>
<evidence type="ECO:0000313" key="3">
    <source>
        <dbReference type="Proteomes" id="UP000179360"/>
    </source>
</evidence>
<keyword evidence="1" id="KW-1133">Transmembrane helix</keyword>
<gene>
    <name evidence="2" type="ORF">A2637_05610</name>
</gene>
<feature type="transmembrane region" description="Helical" evidence="1">
    <location>
        <begin position="7"/>
        <end position="26"/>
    </location>
</feature>
<feature type="transmembrane region" description="Helical" evidence="1">
    <location>
        <begin position="128"/>
        <end position="152"/>
    </location>
</feature>
<accession>A0A1F6TPR6</accession>
<dbReference type="Proteomes" id="UP000179360">
    <property type="component" value="Unassembled WGS sequence"/>
</dbReference>
<sequence length="189" mass="19819">MIGKKNIVFGFFYLVLTAALGPVMIAKHFDARKAADTVKQEKLGALQTAAESGFEVNLKPMKPIEIDKVNADAILALSARLNAQAPIDATKGGPHAHGNLEALLNIVVGVVLMFLAVPAAFKQAISWIFIAGALLHSGLLYLTIALGLPWAGAILGSWFGPVGPILILLGLALTGVAAVMGFRGRLVED</sequence>
<dbReference type="EMBL" id="MFSY01000028">
    <property type="protein sequence ID" value="OGI47121.1"/>
    <property type="molecule type" value="Genomic_DNA"/>
</dbReference>
<proteinExistence type="predicted"/>